<proteinExistence type="predicted"/>
<comment type="caution">
    <text evidence="2">The sequence shown here is derived from an EMBL/GenBank/DDBJ whole genome shotgun (WGS) entry which is preliminary data.</text>
</comment>
<evidence type="ECO:0000313" key="2">
    <source>
        <dbReference type="EMBL" id="MPM81247.1"/>
    </source>
</evidence>
<keyword evidence="1" id="KW-0472">Membrane</keyword>
<keyword evidence="1" id="KW-1133">Transmembrane helix</keyword>
<reference evidence="2" key="1">
    <citation type="submission" date="2019-08" db="EMBL/GenBank/DDBJ databases">
        <authorList>
            <person name="Kucharzyk K."/>
            <person name="Murdoch R.W."/>
            <person name="Higgins S."/>
            <person name="Loffler F."/>
        </authorList>
    </citation>
    <scope>NUCLEOTIDE SEQUENCE</scope>
</reference>
<dbReference type="AlphaFoldDB" id="A0A645CWF3"/>
<accession>A0A645CWF3</accession>
<evidence type="ECO:0000256" key="1">
    <source>
        <dbReference type="SAM" id="Phobius"/>
    </source>
</evidence>
<name>A0A645CWF3_9ZZZZ</name>
<dbReference type="EMBL" id="VSSQ01030643">
    <property type="protein sequence ID" value="MPM81247.1"/>
    <property type="molecule type" value="Genomic_DNA"/>
</dbReference>
<gene>
    <name evidence="2" type="ORF">SDC9_128299</name>
</gene>
<sequence length="198" mass="21917">MVFVLGCCFGVADIASFSILRSLLESVWPLPVSFLAGGSNLKILFSPPFWIEYSFLSGIALFMGGFVAFLRAKSFWVPQVVANCVGKILNRPASIDEYETGFSYVVADPDKITKSTIMKVSNWQSNRASLVGTFAGESHSDILLAHTELFDPDGFPYGFKTDVCIDWEKGVVIEYVVSSIEDQQKFRNRLMGAASKRD</sequence>
<organism evidence="2">
    <name type="scientific">bioreactor metagenome</name>
    <dbReference type="NCBI Taxonomy" id="1076179"/>
    <lineage>
        <taxon>unclassified sequences</taxon>
        <taxon>metagenomes</taxon>
        <taxon>ecological metagenomes</taxon>
    </lineage>
</organism>
<feature type="transmembrane region" description="Helical" evidence="1">
    <location>
        <begin position="50"/>
        <end position="70"/>
    </location>
</feature>
<keyword evidence="1" id="KW-0812">Transmembrane</keyword>
<protein>
    <submittedName>
        <fullName evidence="2">Uncharacterized protein</fullName>
    </submittedName>
</protein>